<dbReference type="OrthoDB" id="9803188at2"/>
<dbReference type="Proteomes" id="UP000078520">
    <property type="component" value="Unassembled WGS sequence"/>
</dbReference>
<keyword evidence="2" id="KW-0229">DNA integration</keyword>
<evidence type="ECO:0000259" key="6">
    <source>
        <dbReference type="PROSITE" id="PS51898"/>
    </source>
</evidence>
<name>A0A179C4D7_9LACO</name>
<dbReference type="Gene3D" id="1.10.150.130">
    <property type="match status" value="1"/>
</dbReference>
<feature type="region of interest" description="Disordered" evidence="5">
    <location>
        <begin position="373"/>
        <end position="393"/>
    </location>
</feature>
<evidence type="ECO:0000313" key="7">
    <source>
        <dbReference type="EMBL" id="OAQ07942.1"/>
    </source>
</evidence>
<sequence length="393" mass="45769">MTKIVKYQNKDDETCYSFRYYAGVDKKTGKKRYIKRKGFKRLEDAKQELRKIDYEVSTGQYFHENIKMKFKEVYEEWIQQYENTVKHSTFYYAKHNIELNILPLIGDYFVDKITLRDCQTAINKIFKTNPASISHYYSYMFRILDYARRLGIIDTNPMNDVIKPKYRGKSKTNTRKFYSRDELNQFLDTAKKAPIKLYAFFRLLACSGMRIGEQLALTWNDVSFITNAISINKTTAHIEKGAQTIQSTKTKASNRVISIDKETMSILKKWKAEQSKLIGTQQNHQLVFSNRKNKTIADSVVRKWCIAICKASGLKPIKLHGFRHTHASLLLESGMPIKEVQARLGHSNVDTTLNIYAHVTRKDIDTGEQFANYLNGDPKGDPERMRPLKKAYK</sequence>
<comment type="similarity">
    <text evidence="1">Belongs to the 'phage' integrase family.</text>
</comment>
<keyword evidence="3" id="KW-0238">DNA-binding</keyword>
<protein>
    <recommendedName>
        <fullName evidence="6">Tyr recombinase domain-containing protein</fullName>
    </recommendedName>
</protein>
<dbReference type="GO" id="GO:0006310">
    <property type="term" value="P:DNA recombination"/>
    <property type="evidence" value="ECO:0007669"/>
    <property type="project" value="UniProtKB-KW"/>
</dbReference>
<dbReference type="InterPro" id="IPR013762">
    <property type="entry name" value="Integrase-like_cat_sf"/>
</dbReference>
<evidence type="ECO:0000256" key="4">
    <source>
        <dbReference type="ARBA" id="ARBA00023172"/>
    </source>
</evidence>
<dbReference type="PANTHER" id="PTHR30349">
    <property type="entry name" value="PHAGE INTEGRASE-RELATED"/>
    <property type="match status" value="1"/>
</dbReference>
<dbReference type="PANTHER" id="PTHR30349:SF64">
    <property type="entry name" value="PROPHAGE INTEGRASE INTD-RELATED"/>
    <property type="match status" value="1"/>
</dbReference>
<evidence type="ECO:0000256" key="3">
    <source>
        <dbReference type="ARBA" id="ARBA00023125"/>
    </source>
</evidence>
<comment type="caution">
    <text evidence="7">The sequence shown here is derived from an EMBL/GenBank/DDBJ whole genome shotgun (WGS) entry which is preliminary data.</text>
</comment>
<organism evidence="7 8">
    <name type="scientific">Ligilactobacillus aviarius</name>
    <dbReference type="NCBI Taxonomy" id="1606"/>
    <lineage>
        <taxon>Bacteria</taxon>
        <taxon>Bacillati</taxon>
        <taxon>Bacillota</taxon>
        <taxon>Bacilli</taxon>
        <taxon>Lactobacillales</taxon>
        <taxon>Lactobacillaceae</taxon>
        <taxon>Ligilactobacillus</taxon>
    </lineage>
</organism>
<dbReference type="PROSITE" id="PS51898">
    <property type="entry name" value="TYR_RECOMBINASE"/>
    <property type="match status" value="1"/>
</dbReference>
<proteinExistence type="inferred from homology"/>
<dbReference type="CDD" id="cd01189">
    <property type="entry name" value="INT_ICEBs1_C_like"/>
    <property type="match status" value="1"/>
</dbReference>
<accession>A0A179C4D7</accession>
<evidence type="ECO:0000256" key="1">
    <source>
        <dbReference type="ARBA" id="ARBA00008857"/>
    </source>
</evidence>
<dbReference type="GO" id="GO:0015074">
    <property type="term" value="P:DNA integration"/>
    <property type="evidence" value="ECO:0007669"/>
    <property type="project" value="UniProtKB-KW"/>
</dbReference>
<dbReference type="InterPro" id="IPR011010">
    <property type="entry name" value="DNA_brk_join_enz"/>
</dbReference>
<keyword evidence="4" id="KW-0233">DNA recombination</keyword>
<evidence type="ECO:0000256" key="5">
    <source>
        <dbReference type="SAM" id="MobiDB-lite"/>
    </source>
</evidence>
<dbReference type="SUPFAM" id="SSF56349">
    <property type="entry name" value="DNA breaking-rejoining enzymes"/>
    <property type="match status" value="1"/>
</dbReference>
<dbReference type="Pfam" id="PF14659">
    <property type="entry name" value="Phage_int_SAM_3"/>
    <property type="match status" value="1"/>
</dbReference>
<feature type="domain" description="Tyr recombinase" evidence="6">
    <location>
        <begin position="173"/>
        <end position="369"/>
    </location>
</feature>
<evidence type="ECO:0000313" key="8">
    <source>
        <dbReference type="Proteomes" id="UP000078520"/>
    </source>
</evidence>
<dbReference type="Pfam" id="PF14657">
    <property type="entry name" value="Arm-DNA-bind_4"/>
    <property type="match status" value="1"/>
</dbReference>
<reference evidence="8" key="1">
    <citation type="submission" date="2016-03" db="EMBL/GenBank/DDBJ databases">
        <authorList>
            <person name="Johnson T.J."/>
            <person name="Youmans B."/>
            <person name="Case K."/>
            <person name="Noll S."/>
        </authorList>
    </citation>
    <scope>NUCLEOTIDE SEQUENCE [LARGE SCALE GENOMIC DNA]</scope>
    <source>
        <strain evidence="8">UMNLAv8</strain>
    </source>
</reference>
<dbReference type="InterPro" id="IPR002104">
    <property type="entry name" value="Integrase_catalytic"/>
</dbReference>
<evidence type="ECO:0000256" key="2">
    <source>
        <dbReference type="ARBA" id="ARBA00022908"/>
    </source>
</evidence>
<dbReference type="InterPro" id="IPR050090">
    <property type="entry name" value="Tyrosine_recombinase_XerCD"/>
</dbReference>
<dbReference type="RefSeq" id="WP_064208713.1">
    <property type="nucleotide sequence ID" value="NZ_LVKC01000005.1"/>
</dbReference>
<dbReference type="AlphaFoldDB" id="A0A179C4D7"/>
<dbReference type="GO" id="GO:0003677">
    <property type="term" value="F:DNA binding"/>
    <property type="evidence" value="ECO:0007669"/>
    <property type="project" value="UniProtKB-KW"/>
</dbReference>
<dbReference type="InterPro" id="IPR010998">
    <property type="entry name" value="Integrase_recombinase_N"/>
</dbReference>
<dbReference type="Gene3D" id="1.10.443.10">
    <property type="entry name" value="Intergrase catalytic core"/>
    <property type="match status" value="1"/>
</dbReference>
<gene>
    <name evidence="7" type="ORF">A3O14_04850</name>
</gene>
<dbReference type="Pfam" id="PF00589">
    <property type="entry name" value="Phage_integrase"/>
    <property type="match status" value="1"/>
</dbReference>
<dbReference type="InterPro" id="IPR004107">
    <property type="entry name" value="Integrase_SAM-like_N"/>
</dbReference>
<dbReference type="EMBL" id="LVKI01000019">
    <property type="protein sequence ID" value="OAQ07942.1"/>
    <property type="molecule type" value="Genomic_DNA"/>
</dbReference>
<dbReference type="InterPro" id="IPR028259">
    <property type="entry name" value="AP2-like_int_N"/>
</dbReference>